<dbReference type="PANTHER" id="PTHR21139">
    <property type="entry name" value="TRIOSEPHOSPHATE ISOMERASE"/>
    <property type="match status" value="1"/>
</dbReference>
<evidence type="ECO:0000313" key="11">
    <source>
        <dbReference type="Proteomes" id="UP000262878"/>
    </source>
</evidence>
<dbReference type="EMBL" id="DMUP01000217">
    <property type="protein sequence ID" value="HAR56892.1"/>
    <property type="molecule type" value="Genomic_DNA"/>
</dbReference>
<dbReference type="GO" id="GO:0019563">
    <property type="term" value="P:glycerol catabolic process"/>
    <property type="evidence" value="ECO:0007669"/>
    <property type="project" value="TreeGrafter"/>
</dbReference>
<dbReference type="GO" id="GO:0006094">
    <property type="term" value="P:gluconeogenesis"/>
    <property type="evidence" value="ECO:0007669"/>
    <property type="project" value="UniProtKB-UniRule"/>
</dbReference>
<comment type="pathway">
    <text evidence="8 9">Carbohydrate biosynthesis; gluconeogenesis.</text>
</comment>
<dbReference type="Gene3D" id="3.20.20.70">
    <property type="entry name" value="Aldolase class I"/>
    <property type="match status" value="1"/>
</dbReference>
<dbReference type="PROSITE" id="PS51440">
    <property type="entry name" value="TIM_2"/>
    <property type="match status" value="1"/>
</dbReference>
<dbReference type="UniPathway" id="UPA00138"/>
<gene>
    <name evidence="8" type="primary">tpiA</name>
    <name evidence="10" type="ORF">DCR58_08930</name>
</gene>
<dbReference type="PANTHER" id="PTHR21139:SF42">
    <property type="entry name" value="TRIOSEPHOSPHATE ISOMERASE"/>
    <property type="match status" value="1"/>
</dbReference>
<dbReference type="AlphaFoldDB" id="A0A348WQT0"/>
<dbReference type="InterPro" id="IPR013785">
    <property type="entry name" value="Aldolase_TIM"/>
</dbReference>
<dbReference type="STRING" id="314276.OS145_12390"/>
<comment type="subcellular location">
    <subcellularLocation>
        <location evidence="8 9">Cytoplasm</location>
    </subcellularLocation>
</comment>
<comment type="pathway">
    <text evidence="2">Carbohydrate metabolism; erythritol degradation.</text>
</comment>
<dbReference type="UniPathway" id="UPA00109">
    <property type="reaction ID" value="UER00189"/>
</dbReference>
<accession>A0A348WQT0</accession>
<dbReference type="InterPro" id="IPR000652">
    <property type="entry name" value="Triosephosphate_isomerase"/>
</dbReference>
<reference evidence="10 11" key="1">
    <citation type="journal article" date="2018" name="Nat. Biotechnol.">
        <title>A standardized bacterial taxonomy based on genome phylogeny substantially revises the tree of life.</title>
        <authorList>
            <person name="Parks D.H."/>
            <person name="Chuvochina M."/>
            <person name="Waite D.W."/>
            <person name="Rinke C."/>
            <person name="Skarshewski A."/>
            <person name="Chaumeil P.A."/>
            <person name="Hugenholtz P."/>
        </authorList>
    </citation>
    <scope>NUCLEOTIDE SEQUENCE [LARGE SCALE GENOMIC DNA]</scope>
    <source>
        <strain evidence="10">UBA9360</strain>
    </source>
</reference>
<dbReference type="Proteomes" id="UP000262878">
    <property type="component" value="Unassembled WGS sequence"/>
</dbReference>
<evidence type="ECO:0000256" key="5">
    <source>
        <dbReference type="ARBA" id="ARBA00022490"/>
    </source>
</evidence>
<comment type="subunit">
    <text evidence="8 9">Homodimer.</text>
</comment>
<feature type="binding site" evidence="8">
    <location>
        <position position="213"/>
    </location>
    <ligand>
        <name>substrate</name>
    </ligand>
</feature>
<name>A0A348WQT0_9GAMM</name>
<dbReference type="GO" id="GO:0046166">
    <property type="term" value="P:glyceraldehyde-3-phosphate biosynthetic process"/>
    <property type="evidence" value="ECO:0007669"/>
    <property type="project" value="TreeGrafter"/>
</dbReference>
<comment type="catalytic activity">
    <reaction evidence="8 9">
        <text>D-glyceraldehyde 3-phosphate = dihydroxyacetone phosphate</text>
        <dbReference type="Rhea" id="RHEA:18585"/>
        <dbReference type="ChEBI" id="CHEBI:57642"/>
        <dbReference type="ChEBI" id="CHEBI:59776"/>
        <dbReference type="EC" id="5.3.1.1"/>
    </reaction>
</comment>
<proteinExistence type="inferred from homology"/>
<comment type="caution">
    <text evidence="10">The sequence shown here is derived from an EMBL/GenBank/DDBJ whole genome shotgun (WGS) entry which is preliminary data.</text>
</comment>
<organism evidence="10 11">
    <name type="scientific">Idiomarina baltica</name>
    <dbReference type="NCBI Taxonomy" id="190892"/>
    <lineage>
        <taxon>Bacteria</taxon>
        <taxon>Pseudomonadati</taxon>
        <taxon>Pseudomonadota</taxon>
        <taxon>Gammaproteobacteria</taxon>
        <taxon>Alteromonadales</taxon>
        <taxon>Idiomarinaceae</taxon>
        <taxon>Idiomarina</taxon>
    </lineage>
</organism>
<dbReference type="HAMAP" id="MF_00147_B">
    <property type="entry name" value="TIM_B"/>
    <property type="match status" value="1"/>
</dbReference>
<evidence type="ECO:0000256" key="9">
    <source>
        <dbReference type="RuleBase" id="RU363013"/>
    </source>
</evidence>
<comment type="function">
    <text evidence="8">Involved in the gluconeogenesis. Catalyzes stereospecifically the conversion of dihydroxyacetone phosphate (DHAP) to D-glyceraldehyde-3-phosphate (G3P).</text>
</comment>
<evidence type="ECO:0000256" key="1">
    <source>
        <dbReference type="ARBA" id="ARBA00004680"/>
    </source>
</evidence>
<dbReference type="CDD" id="cd00311">
    <property type="entry name" value="TIM"/>
    <property type="match status" value="1"/>
</dbReference>
<feature type="binding site" evidence="8">
    <location>
        <begin position="10"/>
        <end position="12"/>
    </location>
    <ligand>
        <name>substrate</name>
    </ligand>
</feature>
<keyword evidence="5 8" id="KW-0963">Cytoplasm</keyword>
<dbReference type="PROSITE" id="PS00171">
    <property type="entry name" value="TIM_1"/>
    <property type="match status" value="1"/>
</dbReference>
<dbReference type="GO" id="GO:0006096">
    <property type="term" value="P:glycolytic process"/>
    <property type="evidence" value="ECO:0007669"/>
    <property type="project" value="UniProtKB-UniRule"/>
</dbReference>
<evidence type="ECO:0000256" key="8">
    <source>
        <dbReference type="HAMAP-Rule" id="MF_00147"/>
    </source>
</evidence>
<evidence type="ECO:0000256" key="7">
    <source>
        <dbReference type="ARBA" id="ARBA00023235"/>
    </source>
</evidence>
<evidence type="ECO:0000256" key="4">
    <source>
        <dbReference type="ARBA" id="ARBA00022432"/>
    </source>
</evidence>
<dbReference type="InterPro" id="IPR035990">
    <property type="entry name" value="TIM_sf"/>
</dbReference>
<dbReference type="GO" id="GO:0005829">
    <property type="term" value="C:cytosol"/>
    <property type="evidence" value="ECO:0007669"/>
    <property type="project" value="TreeGrafter"/>
</dbReference>
<protein>
    <recommendedName>
        <fullName evidence="8 9">Triosephosphate isomerase</fullName>
        <shortName evidence="8">TIM</shortName>
        <shortName evidence="8">TPI</shortName>
        <ecNumber evidence="8 9">5.3.1.1</ecNumber>
    </recommendedName>
    <alternativeName>
        <fullName evidence="8">Triose-phosphate isomerase</fullName>
    </alternativeName>
</protein>
<keyword evidence="4 8" id="KW-0312">Gluconeogenesis</keyword>
<evidence type="ECO:0000256" key="3">
    <source>
        <dbReference type="ARBA" id="ARBA00007422"/>
    </source>
</evidence>
<dbReference type="Pfam" id="PF00121">
    <property type="entry name" value="TIM"/>
    <property type="match status" value="1"/>
</dbReference>
<comment type="pathway">
    <text evidence="1 8 9">Carbohydrate degradation; glycolysis; D-glyceraldehyde 3-phosphate from glycerone phosphate: step 1/1.</text>
</comment>
<dbReference type="EC" id="5.3.1.1" evidence="8 9"/>
<feature type="binding site" evidence="8">
    <location>
        <position position="174"/>
    </location>
    <ligand>
        <name>substrate</name>
    </ligand>
</feature>
<sequence length="252" mass="26871">MSNASLVIANWKMNGNRALTRNMSEVLRDNQADFKGVNVVICPPYTLLSEMAGHIYYDDVALGAQNVSEYESGAHTGEVSVAMLQELGVEYVLLGHSERRAEQHESDQLVAAKAATVTQAGLTAVICVGEDKAQREADNTWSVIQTQLEKSLAGLSAKQMARVVVAYEPIWAIGTGETASPAQAQEVHAKIRGWLVENYQQVGAKTPLLYGGSVKANNAESLFSEADINGGLIGGASLNGEDFCAICRAAKG</sequence>
<evidence type="ECO:0000256" key="2">
    <source>
        <dbReference type="ARBA" id="ARBA00004939"/>
    </source>
</evidence>
<dbReference type="NCBIfam" id="TIGR00419">
    <property type="entry name" value="tim"/>
    <property type="match status" value="1"/>
</dbReference>
<keyword evidence="6 8" id="KW-0324">Glycolysis</keyword>
<comment type="similarity">
    <text evidence="3 8 9">Belongs to the triosephosphate isomerase family.</text>
</comment>
<evidence type="ECO:0000256" key="6">
    <source>
        <dbReference type="ARBA" id="ARBA00023152"/>
    </source>
</evidence>
<keyword evidence="7 8" id="KW-0413">Isomerase</keyword>
<evidence type="ECO:0000313" key="10">
    <source>
        <dbReference type="EMBL" id="HAR56892.1"/>
    </source>
</evidence>
<feature type="active site" description="Electrophile" evidence="8">
    <location>
        <position position="96"/>
    </location>
</feature>
<feature type="active site" description="Proton acceptor" evidence="8">
    <location>
        <position position="168"/>
    </location>
</feature>
<dbReference type="InterPro" id="IPR020861">
    <property type="entry name" value="Triosephosphate_isomerase_AS"/>
</dbReference>
<dbReference type="GO" id="GO:0004807">
    <property type="term" value="F:triose-phosphate isomerase activity"/>
    <property type="evidence" value="ECO:0007669"/>
    <property type="project" value="UniProtKB-UniRule"/>
</dbReference>
<feature type="binding site" evidence="8">
    <location>
        <begin position="234"/>
        <end position="235"/>
    </location>
    <ligand>
        <name>substrate</name>
    </ligand>
</feature>
<dbReference type="InterPro" id="IPR022896">
    <property type="entry name" value="TrioseP_Isoase_bac/euk"/>
</dbReference>
<dbReference type="FunFam" id="3.20.20.70:FF:000016">
    <property type="entry name" value="Triosephosphate isomerase"/>
    <property type="match status" value="1"/>
</dbReference>
<dbReference type="SUPFAM" id="SSF51351">
    <property type="entry name" value="Triosephosphate isomerase (TIM)"/>
    <property type="match status" value="1"/>
</dbReference>